<dbReference type="EMBL" id="JAESIL010000039">
    <property type="protein sequence ID" value="MBL3578616.1"/>
    <property type="molecule type" value="Genomic_DNA"/>
</dbReference>
<dbReference type="Pfam" id="PF18557">
    <property type="entry name" value="NepR"/>
    <property type="match status" value="1"/>
</dbReference>
<protein>
    <submittedName>
        <fullName evidence="2">RNA polymerase subunit sigma-70</fullName>
    </submittedName>
</protein>
<reference evidence="3" key="1">
    <citation type="submission" date="2021-01" db="EMBL/GenBank/DDBJ databases">
        <title>Draft genomes of Rhodovulum sulfidophilum.</title>
        <authorList>
            <person name="Guzman M.S."/>
        </authorList>
    </citation>
    <scope>NUCLEOTIDE SEQUENCE [LARGE SCALE GENOMIC DNA]</scope>
    <source>
        <strain evidence="3">AB19</strain>
    </source>
</reference>
<dbReference type="Proteomes" id="UP000635853">
    <property type="component" value="Unassembled WGS sequence"/>
</dbReference>
<dbReference type="InterPro" id="IPR041649">
    <property type="entry name" value="NepR"/>
</dbReference>
<accession>A0ABS1RG43</accession>
<evidence type="ECO:0000313" key="3">
    <source>
        <dbReference type="Proteomes" id="UP000635853"/>
    </source>
</evidence>
<evidence type="ECO:0000313" key="2">
    <source>
        <dbReference type="EMBL" id="MBL3578616.1"/>
    </source>
</evidence>
<comment type="caution">
    <text evidence="2">The sequence shown here is derived from an EMBL/GenBank/DDBJ whole genome shotgun (WGS) entry which is preliminary data.</text>
</comment>
<organism evidence="2 3">
    <name type="scientific">Rhodovulum visakhapatnamense</name>
    <dbReference type="NCBI Taxonomy" id="364297"/>
    <lineage>
        <taxon>Bacteria</taxon>
        <taxon>Pseudomonadati</taxon>
        <taxon>Pseudomonadota</taxon>
        <taxon>Alphaproteobacteria</taxon>
        <taxon>Rhodobacterales</taxon>
        <taxon>Paracoccaceae</taxon>
        <taxon>Rhodovulum</taxon>
    </lineage>
</organism>
<feature type="domain" description="Anti-sigma factor NepR" evidence="1">
    <location>
        <begin position="11"/>
        <end position="42"/>
    </location>
</feature>
<sequence>MAKKDRRGHMQEQIDENLRRVYAQAVEEQVPDRFLKLLEQLRGDGEDVAKANNGDTK</sequence>
<name>A0ABS1RG43_9RHOB</name>
<gene>
    <name evidence="2" type="ORF">JMJ92_10685</name>
</gene>
<evidence type="ECO:0000259" key="1">
    <source>
        <dbReference type="Pfam" id="PF18557"/>
    </source>
</evidence>
<keyword evidence="3" id="KW-1185">Reference proteome</keyword>
<proteinExistence type="predicted"/>